<reference evidence="2 3" key="3">
    <citation type="submission" date="2017-03" db="EMBL/GenBank/DDBJ databases">
        <authorList>
            <person name="Regsiter A."/>
            <person name="William W."/>
        </authorList>
    </citation>
    <scope>NUCLEOTIDE SEQUENCE [LARGE SCALE GENOMIC DNA]</scope>
    <source>
        <strain evidence="2">PRJEB5721</strain>
    </source>
</reference>
<proteinExistence type="predicted"/>
<sequence>MLTGILATSSNCFPSYPSTVYYLRFALRRRPSAFPDNGYPTEQTHAYQKRLDELAPQRQYDAHAGDVQL</sequence>
<dbReference type="AlphaFoldDB" id="A0A060URT0"/>
<reference evidence="1" key="1">
    <citation type="submission" date="2014-03" db="EMBL/GenBank/DDBJ databases">
        <authorList>
            <person name="Genoscope - CEA"/>
        </authorList>
    </citation>
    <scope>NUCLEOTIDE SEQUENCE [LARGE SCALE GENOMIC DNA]</scope>
    <source>
        <strain evidence="1">CF27</strain>
    </source>
</reference>
<name>A0A060URT0_9PROT</name>
<organism evidence="1">
    <name type="scientific">Acidithiobacillus ferrivorans</name>
    <dbReference type="NCBI Taxonomy" id="160808"/>
    <lineage>
        <taxon>Bacteria</taxon>
        <taxon>Pseudomonadati</taxon>
        <taxon>Pseudomonadota</taxon>
        <taxon>Acidithiobacillia</taxon>
        <taxon>Acidithiobacillales</taxon>
        <taxon>Acidithiobacillaceae</taxon>
        <taxon>Acidithiobacillus</taxon>
    </lineage>
</organism>
<protein>
    <submittedName>
        <fullName evidence="1">Uncharacterized protein</fullName>
    </submittedName>
</protein>
<reference evidence="1" key="2">
    <citation type="submission" date="2014-07" db="EMBL/GenBank/DDBJ databases">
        <title>Initial genome analysis of the psychrotolerant acidophile Acidithiobacillus ferrivorans CF27: insights into iron and sulfur oxidation pathways and into biofilm formation.</title>
        <authorList>
            <person name="Talla E."/>
            <person name="Hedrich S."/>
            <person name="Mangenot S."/>
            <person name="Ji B."/>
            <person name="Johnson D.B."/>
            <person name="Barbe V."/>
            <person name="Bonnefoy V."/>
        </authorList>
    </citation>
    <scope>NUCLEOTIDE SEQUENCE [LARGE SCALE GENOMIC DNA]</scope>
    <source>
        <strain evidence="1">CF27</strain>
    </source>
</reference>
<gene>
    <name evidence="2" type="ORF">AFERRI_10994</name>
    <name evidence="1" type="ORF">AFERRI_240123</name>
</gene>
<dbReference type="EMBL" id="CCCS020000017">
    <property type="protein sequence ID" value="CDQ09289.1"/>
    <property type="molecule type" value="Genomic_DNA"/>
</dbReference>
<evidence type="ECO:0000313" key="3">
    <source>
        <dbReference type="Proteomes" id="UP000193925"/>
    </source>
</evidence>
<accession>A0A060URT0</accession>
<evidence type="ECO:0000313" key="1">
    <source>
        <dbReference type="EMBL" id="CDQ09289.1"/>
    </source>
</evidence>
<keyword evidence="3" id="KW-1185">Reference proteome</keyword>
<dbReference type="Proteomes" id="UP000193925">
    <property type="component" value="Chromosome AFERRI"/>
</dbReference>
<evidence type="ECO:0000313" key="2">
    <source>
        <dbReference type="EMBL" id="SMH64960.1"/>
    </source>
</evidence>
<dbReference type="EMBL" id="LT841305">
    <property type="protein sequence ID" value="SMH64960.1"/>
    <property type="molecule type" value="Genomic_DNA"/>
</dbReference>